<keyword evidence="3" id="KW-1185">Reference proteome</keyword>
<reference evidence="2 3" key="1">
    <citation type="submission" date="2020-07" db="EMBL/GenBank/DDBJ databases">
        <title>Sequencing the genomes of 1000 actinobacteria strains.</title>
        <authorList>
            <person name="Klenk H.-P."/>
        </authorList>
    </citation>
    <scope>NUCLEOTIDE SEQUENCE [LARGE SCALE GENOMIC DNA]</scope>
    <source>
        <strain evidence="2 3">DSM 100723</strain>
    </source>
</reference>
<evidence type="ECO:0000313" key="2">
    <source>
        <dbReference type="EMBL" id="MBA8795333.1"/>
    </source>
</evidence>
<proteinExistence type="predicted"/>
<dbReference type="Proteomes" id="UP000523079">
    <property type="component" value="Unassembled WGS sequence"/>
</dbReference>
<organism evidence="2 3">
    <name type="scientific">Microlunatus kandeliicorticis</name>
    <dbReference type="NCBI Taxonomy" id="1759536"/>
    <lineage>
        <taxon>Bacteria</taxon>
        <taxon>Bacillati</taxon>
        <taxon>Actinomycetota</taxon>
        <taxon>Actinomycetes</taxon>
        <taxon>Propionibacteriales</taxon>
        <taxon>Propionibacteriaceae</taxon>
        <taxon>Microlunatus</taxon>
    </lineage>
</organism>
<sequence>PLVPRDLFGLPEPTEPLGEAAAEATPIPLGAGPAGDRAADDHHEQDRPDGDRPEQEQTGGAREVTGPVLVTDDEPARGRVR</sequence>
<feature type="compositionally biased region" description="Basic and acidic residues" evidence="1">
    <location>
        <begin position="37"/>
        <end position="55"/>
    </location>
</feature>
<dbReference type="AlphaFoldDB" id="A0A7W3IU86"/>
<protein>
    <submittedName>
        <fullName evidence="2">Uncharacterized protein</fullName>
    </submittedName>
</protein>
<gene>
    <name evidence="2" type="ORF">FHX74_002961</name>
</gene>
<comment type="caution">
    <text evidence="2">The sequence shown here is derived from an EMBL/GenBank/DDBJ whole genome shotgun (WGS) entry which is preliminary data.</text>
</comment>
<feature type="region of interest" description="Disordered" evidence="1">
    <location>
        <begin position="1"/>
        <end position="81"/>
    </location>
</feature>
<feature type="non-terminal residue" evidence="2">
    <location>
        <position position="1"/>
    </location>
</feature>
<name>A0A7W3IU86_9ACTN</name>
<accession>A0A7W3IU86</accession>
<evidence type="ECO:0000313" key="3">
    <source>
        <dbReference type="Proteomes" id="UP000523079"/>
    </source>
</evidence>
<dbReference type="EMBL" id="JACGWT010000004">
    <property type="protein sequence ID" value="MBA8795333.1"/>
    <property type="molecule type" value="Genomic_DNA"/>
</dbReference>
<evidence type="ECO:0000256" key="1">
    <source>
        <dbReference type="SAM" id="MobiDB-lite"/>
    </source>
</evidence>
<dbReference type="RefSeq" id="WP_182560895.1">
    <property type="nucleotide sequence ID" value="NZ_JACGWT010000004.1"/>
</dbReference>